<feature type="compositionally biased region" description="Low complexity" evidence="2">
    <location>
        <begin position="264"/>
        <end position="278"/>
    </location>
</feature>
<dbReference type="EMBL" id="BNCP01000072">
    <property type="protein sequence ID" value="GIL92025.1"/>
    <property type="molecule type" value="Genomic_DNA"/>
</dbReference>
<reference evidence="3" key="1">
    <citation type="journal article" date="2021" name="Proc. Natl. Acad. Sci. U.S.A.">
        <title>Three genomes in the algal genus Volvox reveal the fate of a haploid sex-determining region after a transition to homothallism.</title>
        <authorList>
            <person name="Yamamoto K."/>
            <person name="Hamaji T."/>
            <person name="Kawai-Toyooka H."/>
            <person name="Matsuzaki R."/>
            <person name="Takahashi F."/>
            <person name="Nishimura Y."/>
            <person name="Kawachi M."/>
            <person name="Noguchi H."/>
            <person name="Minakuchi Y."/>
            <person name="Umen J.G."/>
            <person name="Toyoda A."/>
            <person name="Nozaki H."/>
        </authorList>
    </citation>
    <scope>NUCLEOTIDE SEQUENCE</scope>
    <source>
        <strain evidence="3">NIES-3786</strain>
    </source>
</reference>
<feature type="region of interest" description="Disordered" evidence="2">
    <location>
        <begin position="248"/>
        <end position="378"/>
    </location>
</feature>
<organism evidence="3 4">
    <name type="scientific">Volvox reticuliferus</name>
    <dbReference type="NCBI Taxonomy" id="1737510"/>
    <lineage>
        <taxon>Eukaryota</taxon>
        <taxon>Viridiplantae</taxon>
        <taxon>Chlorophyta</taxon>
        <taxon>core chlorophytes</taxon>
        <taxon>Chlorophyceae</taxon>
        <taxon>CS clade</taxon>
        <taxon>Chlamydomonadales</taxon>
        <taxon>Volvocaceae</taxon>
        <taxon>Volvox</taxon>
    </lineage>
</organism>
<dbReference type="GO" id="GO:0005737">
    <property type="term" value="C:cytoplasm"/>
    <property type="evidence" value="ECO:0007669"/>
    <property type="project" value="TreeGrafter"/>
</dbReference>
<dbReference type="Proteomes" id="UP000747110">
    <property type="component" value="Unassembled WGS sequence"/>
</dbReference>
<accession>A0A8J4D3Q8</accession>
<sequence length="744" mass="77453">MPSIANHNSSGTHHPLIASQLPSWYPQHSGHALRSIIIPLPIQFLEYLQEDGLLLPDDTAAIPQLAQLDAGLLTEGDYRRDDWYRPGTSFDDAAAAALAAIPQPSPSGPLHSGVLSGSPRASDLQEPPVGEALHNRDDDGDDDSASSGAAGGGTDWTVRFPQLRAAVDSAIAHLGGRVVPKLNWSCPSDALWVSSSGSLACRNADQVVLLLKSSDRVVHDVTLLAAAAEAATNASAAAAAEAAAAATSAGPSGSGVSDVKSGELEAAAPSTPEETASGCSGGGGCAARRDVLPTRGTSAPEPSDQCSAGQPHEEASALTHDAVSIPQQQLNGQQHQQHRLTDLDDATGSGGAGSVSVGVSTAAAGAKEPKEEEGTGLTSCYRRSGLPSGSLTLKPVLVLKKWCFVRGGELVAVSQRDVSQMFAALTMEVLAEIRQRLWRFWKEKMQGSLPLTDFTFDVYVPTDVSTTVRLVDVNPLTDTTSPLLYDWAELGFGPDAVPPADVLLQQLLQADIYNGRREERGGGRIGVAATDRMQLADAAVASERGSQVDDPWMGEAVGGVALPLPRRAEELQVRITRVAAGSDELRSGDGGTGLAGLVGPMLLGSRAALAMPYDMLGIADTVDKMIEVMQRHQHQRVTWNSQGEGASSEGRGVGEEGVAQSLEADVASLAGMVVWPSHPLPSTRVPVGGYEAEVLPGGDDGDGEGDGASLAMELQEPSVYDNAADFPVADFIIPGFNPESTKNA</sequence>
<proteinExistence type="inferred from homology"/>
<dbReference type="Pfam" id="PF07065">
    <property type="entry name" value="D123"/>
    <property type="match status" value="2"/>
</dbReference>
<protein>
    <recommendedName>
        <fullName evidence="5">Cell division cycle protein 123</fullName>
    </recommendedName>
</protein>
<comment type="similarity">
    <text evidence="1">Belongs to the CDC123 family.</text>
</comment>
<dbReference type="PANTHER" id="PTHR15323:SF6">
    <property type="entry name" value="CELL DIVISION CYCLE PROTEIN 123 HOMOLOG"/>
    <property type="match status" value="1"/>
</dbReference>
<feature type="region of interest" description="Disordered" evidence="2">
    <location>
        <begin position="101"/>
        <end position="153"/>
    </location>
</feature>
<name>A0A8J4D3Q8_9CHLO</name>
<evidence type="ECO:0008006" key="5">
    <source>
        <dbReference type="Google" id="ProtNLM"/>
    </source>
</evidence>
<dbReference type="OrthoDB" id="360540at2759"/>
<evidence type="ECO:0000256" key="1">
    <source>
        <dbReference type="ARBA" id="ARBA00011047"/>
    </source>
</evidence>
<gene>
    <name evidence="3" type="ORF">Vretifemale_19517</name>
</gene>
<evidence type="ECO:0000256" key="2">
    <source>
        <dbReference type="SAM" id="MobiDB-lite"/>
    </source>
</evidence>
<dbReference type="AlphaFoldDB" id="A0A8J4D3Q8"/>
<evidence type="ECO:0000313" key="3">
    <source>
        <dbReference type="EMBL" id="GIL92025.1"/>
    </source>
</evidence>
<keyword evidence="4" id="KW-1185">Reference proteome</keyword>
<comment type="caution">
    <text evidence="3">The sequence shown here is derived from an EMBL/GenBank/DDBJ whole genome shotgun (WGS) entry which is preliminary data.</text>
</comment>
<dbReference type="InterPro" id="IPR009772">
    <property type="entry name" value="CDC123"/>
</dbReference>
<evidence type="ECO:0000313" key="4">
    <source>
        <dbReference type="Proteomes" id="UP000747110"/>
    </source>
</evidence>
<dbReference type="PANTHER" id="PTHR15323">
    <property type="entry name" value="D123 PROTEIN"/>
    <property type="match status" value="1"/>
</dbReference>
<feature type="compositionally biased region" description="Low complexity" evidence="2">
    <location>
        <begin position="354"/>
        <end position="366"/>
    </location>
</feature>